<reference evidence="2" key="3">
    <citation type="submission" date="2015-04" db="UniProtKB">
        <authorList>
            <consortium name="EnsemblPlants"/>
        </authorList>
    </citation>
    <scope>IDENTIFICATION</scope>
</reference>
<feature type="compositionally biased region" description="Basic residues" evidence="1">
    <location>
        <begin position="21"/>
        <end position="35"/>
    </location>
</feature>
<feature type="region of interest" description="Disordered" evidence="1">
    <location>
        <begin position="16"/>
        <end position="121"/>
    </location>
</feature>
<dbReference type="EnsemblPlants" id="LPERR01G23510.1">
    <property type="protein sequence ID" value="LPERR01G23510.1"/>
    <property type="gene ID" value="LPERR01G23510"/>
</dbReference>
<proteinExistence type="predicted"/>
<dbReference type="HOGENOM" id="CLU_1868073_0_0_1"/>
<sequence length="137" mass="15437">MPTITGPHCFRRRSCCQPMIPRRRPPNGHRSRSHPQSRTASIADHATPPPIPRHSRSHRTSFATDPPPLLATNRAPPNGSRGAARRRAPPERRAPIHGTHISVDRRRSNQPPQPLPHRRRCQVLLPLDTDQDGLIQC</sequence>
<dbReference type="Proteomes" id="UP000032180">
    <property type="component" value="Chromosome 1"/>
</dbReference>
<protein>
    <submittedName>
        <fullName evidence="2">Uncharacterized protein</fullName>
    </submittedName>
</protein>
<evidence type="ECO:0000256" key="1">
    <source>
        <dbReference type="SAM" id="MobiDB-lite"/>
    </source>
</evidence>
<name>A0A0D9V4G4_9ORYZ</name>
<dbReference type="AlphaFoldDB" id="A0A0D9V4G4"/>
<keyword evidence="3" id="KW-1185">Reference proteome</keyword>
<reference evidence="3" key="2">
    <citation type="submission" date="2013-12" db="EMBL/GenBank/DDBJ databases">
        <authorList>
            <person name="Yu Y."/>
            <person name="Lee S."/>
            <person name="de Baynast K."/>
            <person name="Wissotski M."/>
            <person name="Liu L."/>
            <person name="Talag J."/>
            <person name="Goicoechea J."/>
            <person name="Angelova A."/>
            <person name="Jetty R."/>
            <person name="Kudrna D."/>
            <person name="Golser W."/>
            <person name="Rivera L."/>
            <person name="Zhang J."/>
            <person name="Wing R."/>
        </authorList>
    </citation>
    <scope>NUCLEOTIDE SEQUENCE</scope>
</reference>
<organism evidence="2 3">
    <name type="scientific">Leersia perrieri</name>
    <dbReference type="NCBI Taxonomy" id="77586"/>
    <lineage>
        <taxon>Eukaryota</taxon>
        <taxon>Viridiplantae</taxon>
        <taxon>Streptophyta</taxon>
        <taxon>Embryophyta</taxon>
        <taxon>Tracheophyta</taxon>
        <taxon>Spermatophyta</taxon>
        <taxon>Magnoliopsida</taxon>
        <taxon>Liliopsida</taxon>
        <taxon>Poales</taxon>
        <taxon>Poaceae</taxon>
        <taxon>BOP clade</taxon>
        <taxon>Oryzoideae</taxon>
        <taxon>Oryzeae</taxon>
        <taxon>Oryzinae</taxon>
        <taxon>Leersia</taxon>
    </lineage>
</organism>
<accession>A0A0D9V4G4</accession>
<evidence type="ECO:0000313" key="3">
    <source>
        <dbReference type="Proteomes" id="UP000032180"/>
    </source>
</evidence>
<dbReference type="Gramene" id="LPERR01G23510.1">
    <property type="protein sequence ID" value="LPERR01G23510.1"/>
    <property type="gene ID" value="LPERR01G23510"/>
</dbReference>
<reference evidence="2 3" key="1">
    <citation type="submission" date="2012-08" db="EMBL/GenBank/DDBJ databases">
        <title>Oryza genome evolution.</title>
        <authorList>
            <person name="Wing R.A."/>
        </authorList>
    </citation>
    <scope>NUCLEOTIDE SEQUENCE</scope>
</reference>
<evidence type="ECO:0000313" key="2">
    <source>
        <dbReference type="EnsemblPlants" id="LPERR01G23510.1"/>
    </source>
</evidence>